<dbReference type="Proteomes" id="UP000192721">
    <property type="component" value="Unassembled WGS sequence"/>
</dbReference>
<dbReference type="RefSeq" id="WP_081556534.1">
    <property type="nucleotide sequence ID" value="NZ_MUKV01000032.1"/>
</dbReference>
<dbReference type="InterPro" id="IPR050464">
    <property type="entry name" value="Zeta_carotene_desat/Oxidored"/>
</dbReference>
<evidence type="ECO:0000313" key="3">
    <source>
        <dbReference type="Proteomes" id="UP000192721"/>
    </source>
</evidence>
<evidence type="ECO:0000313" key="2">
    <source>
        <dbReference type="EMBL" id="OQS34525.1"/>
    </source>
</evidence>
<sequence>MSKPRVAVIGAGWAGLAAAVELAGRAELTVFEAGREPGGRARRIGVRGSRLDNGQHILIGAYRECLRLMAAVGVDESRALLRLPMNWRRQGGISLSCPRLPAPLHLAAGLLTARGISWRDKARLALALQRLKGQGWRVAPDCAVAQWLTQQGQSETLIREFWRPLVLSGLNTPPEQASMRVLAAVLRDSLGADRAASDLLLPRVDLSALFPEPAWRWLAERGADLRAGRRVRGVAADSTGVSVDGERFDAAVLAVAPYHAAELTADPTLRQLTNAYRYWPIYTVYLQCEGVVRLPAPMCACSGGVGDWLFDRGALMGETGWVAAVMSAPEHLDALSQEELAALVEADVRRLDPRAGRRLDFRVLAERRATFASLVDMRRPAQTSPVQSLYLAGDWTHADYPATLEGAVRSGVAAARAVIGRL</sequence>
<dbReference type="GO" id="GO:0016491">
    <property type="term" value="F:oxidoreductase activity"/>
    <property type="evidence" value="ECO:0007669"/>
    <property type="project" value="InterPro"/>
</dbReference>
<accession>A0A1W0CIG9</accession>
<dbReference type="InterPro" id="IPR017830">
    <property type="entry name" value="SQase_HpnE"/>
</dbReference>
<dbReference type="NCBIfam" id="TIGR03467">
    <property type="entry name" value="HpnE"/>
    <property type="match status" value="1"/>
</dbReference>
<feature type="domain" description="Amine oxidase" evidence="1">
    <location>
        <begin position="14"/>
        <end position="419"/>
    </location>
</feature>
<dbReference type="Pfam" id="PF01593">
    <property type="entry name" value="Amino_oxidase"/>
    <property type="match status" value="1"/>
</dbReference>
<dbReference type="Gene3D" id="3.50.50.60">
    <property type="entry name" value="FAD/NAD(P)-binding domain"/>
    <property type="match status" value="1"/>
</dbReference>
<dbReference type="PANTHER" id="PTHR42923">
    <property type="entry name" value="PROTOPORPHYRINOGEN OXIDASE"/>
    <property type="match status" value="1"/>
</dbReference>
<dbReference type="InterPro" id="IPR002937">
    <property type="entry name" value="Amino_oxidase"/>
</dbReference>
<dbReference type="AlphaFoldDB" id="A0A1W0CIG9"/>
<name>A0A1W0CIG9_9NEIS</name>
<reference evidence="2 3" key="1">
    <citation type="submission" date="2017-02" db="EMBL/GenBank/DDBJ databases">
        <title>Chromobacterium haemolyticum H5244.</title>
        <authorList>
            <person name="Gulvik C.A."/>
        </authorList>
    </citation>
    <scope>NUCLEOTIDE SEQUENCE [LARGE SCALE GENOMIC DNA]</scope>
    <source>
        <strain evidence="2 3">H5244</strain>
    </source>
</reference>
<dbReference type="EMBL" id="MUKV01000032">
    <property type="protein sequence ID" value="OQS34525.1"/>
    <property type="molecule type" value="Genomic_DNA"/>
</dbReference>
<dbReference type="PANTHER" id="PTHR42923:SF47">
    <property type="entry name" value="BLR3003 PROTEIN"/>
    <property type="match status" value="1"/>
</dbReference>
<organism evidence="2 3">
    <name type="scientific">Chromobacterium haemolyticum</name>
    <dbReference type="NCBI Taxonomy" id="394935"/>
    <lineage>
        <taxon>Bacteria</taxon>
        <taxon>Pseudomonadati</taxon>
        <taxon>Pseudomonadota</taxon>
        <taxon>Betaproteobacteria</taxon>
        <taxon>Neisseriales</taxon>
        <taxon>Chromobacteriaceae</taxon>
        <taxon>Chromobacterium</taxon>
    </lineage>
</organism>
<proteinExistence type="predicted"/>
<protein>
    <submittedName>
        <fullName evidence="2">Phytoene desaturase</fullName>
    </submittedName>
</protein>
<comment type="caution">
    <text evidence="2">The sequence shown here is derived from an EMBL/GenBank/DDBJ whole genome shotgun (WGS) entry which is preliminary data.</text>
</comment>
<gene>
    <name evidence="2" type="ORF">B0T45_18865</name>
</gene>
<evidence type="ECO:0000259" key="1">
    <source>
        <dbReference type="Pfam" id="PF01593"/>
    </source>
</evidence>
<dbReference type="InterPro" id="IPR036188">
    <property type="entry name" value="FAD/NAD-bd_sf"/>
</dbReference>
<dbReference type="SUPFAM" id="SSF51905">
    <property type="entry name" value="FAD/NAD(P)-binding domain"/>
    <property type="match status" value="1"/>
</dbReference>